<dbReference type="SUPFAM" id="SSF161098">
    <property type="entry name" value="MetI-like"/>
    <property type="match status" value="1"/>
</dbReference>
<feature type="transmembrane region" description="Helical" evidence="8">
    <location>
        <begin position="188"/>
        <end position="218"/>
    </location>
</feature>
<dbReference type="PANTHER" id="PTHR43848">
    <property type="entry name" value="PUTRESCINE TRANSPORT SYSTEM PERMEASE PROTEIN POTI"/>
    <property type="match status" value="1"/>
</dbReference>
<evidence type="ECO:0000256" key="4">
    <source>
        <dbReference type="ARBA" id="ARBA00022475"/>
    </source>
</evidence>
<evidence type="ECO:0000256" key="3">
    <source>
        <dbReference type="ARBA" id="ARBA00022448"/>
    </source>
</evidence>
<evidence type="ECO:0000256" key="6">
    <source>
        <dbReference type="ARBA" id="ARBA00022989"/>
    </source>
</evidence>
<comment type="similarity">
    <text evidence="2">Belongs to the binding-protein-dependent transport system permease family. CysTW subfamily.</text>
</comment>
<protein>
    <submittedName>
        <fullName evidence="10">ABC transporter permease</fullName>
    </submittedName>
</protein>
<dbReference type="Proteomes" id="UP001521074">
    <property type="component" value="Unassembled WGS sequence"/>
</dbReference>
<feature type="transmembrane region" description="Helical" evidence="8">
    <location>
        <begin position="238"/>
        <end position="259"/>
    </location>
</feature>
<keyword evidence="11" id="KW-1185">Reference proteome</keyword>
<proteinExistence type="inferred from homology"/>
<evidence type="ECO:0000256" key="1">
    <source>
        <dbReference type="ARBA" id="ARBA00004651"/>
    </source>
</evidence>
<comment type="subcellular location">
    <subcellularLocation>
        <location evidence="1 8">Cell membrane</location>
        <topology evidence="1 8">Multi-pass membrane protein</topology>
    </subcellularLocation>
</comment>
<keyword evidence="6 8" id="KW-1133">Transmembrane helix</keyword>
<dbReference type="InterPro" id="IPR051789">
    <property type="entry name" value="Bact_Polyamine_Transport"/>
</dbReference>
<dbReference type="Pfam" id="PF00528">
    <property type="entry name" value="BPD_transp_1"/>
    <property type="match status" value="1"/>
</dbReference>
<keyword evidence="5 8" id="KW-0812">Transmembrane</keyword>
<dbReference type="PANTHER" id="PTHR43848:SF2">
    <property type="entry name" value="PUTRESCINE TRANSPORT SYSTEM PERMEASE PROTEIN POTI"/>
    <property type="match status" value="1"/>
</dbReference>
<evidence type="ECO:0000256" key="2">
    <source>
        <dbReference type="ARBA" id="ARBA00007069"/>
    </source>
</evidence>
<accession>A0ABS8VVC1</accession>
<evidence type="ECO:0000313" key="10">
    <source>
        <dbReference type="EMBL" id="MCE0743029.1"/>
    </source>
</evidence>
<feature type="transmembrane region" description="Helical" evidence="8">
    <location>
        <begin position="140"/>
        <end position="159"/>
    </location>
</feature>
<evidence type="ECO:0000313" key="11">
    <source>
        <dbReference type="Proteomes" id="UP001521074"/>
    </source>
</evidence>
<dbReference type="PROSITE" id="PS50928">
    <property type="entry name" value="ABC_TM1"/>
    <property type="match status" value="1"/>
</dbReference>
<feature type="transmembrane region" description="Helical" evidence="8">
    <location>
        <begin position="110"/>
        <end position="134"/>
    </location>
</feature>
<evidence type="ECO:0000256" key="7">
    <source>
        <dbReference type="ARBA" id="ARBA00023136"/>
    </source>
</evidence>
<reference evidence="10 11" key="1">
    <citation type="submission" date="2021-12" db="EMBL/GenBank/DDBJ databases">
        <title>Genome sequence of Acetobacter sicerae DmPark20a_162.</title>
        <authorList>
            <person name="Chaston J.M."/>
        </authorList>
    </citation>
    <scope>NUCLEOTIDE SEQUENCE [LARGE SCALE GENOMIC DNA]</scope>
    <source>
        <strain evidence="10 11">DmPark20a_162</strain>
    </source>
</reference>
<name>A0ABS8VVC1_9PROT</name>
<feature type="domain" description="ABC transmembrane type-1" evidence="9">
    <location>
        <begin position="72"/>
        <end position="260"/>
    </location>
</feature>
<keyword evidence="7 8" id="KW-0472">Membrane</keyword>
<evidence type="ECO:0000256" key="5">
    <source>
        <dbReference type="ARBA" id="ARBA00022692"/>
    </source>
</evidence>
<sequence length="270" mass="29362">MRLPVIPARQSSSSGMLLWAYVLCYLVFLYLPICLIPLFSFNDSIQAAFPLKGFTFAWYRSLLHNEGVRNALFTSLKVGLTSAALATICGITIAYADVFVRNRFSRLLSFLVKLPILIPGVIIGIAMLIVANLVGIGPSAGAIICGHILLAMPATVMVMHARFAGISRSIPEAAEDLGAREWTLMRRILLPMAAPAMGSAFMLAFLTSFDEFIIAFFLTGSQPTLPVYIWGQLRFPRSLPIVMALGSVILAVSVVVAALSELIRRRGQNA</sequence>
<dbReference type="EMBL" id="JAJSOJ010000013">
    <property type="protein sequence ID" value="MCE0743029.1"/>
    <property type="molecule type" value="Genomic_DNA"/>
</dbReference>
<dbReference type="Gene3D" id="1.10.3720.10">
    <property type="entry name" value="MetI-like"/>
    <property type="match status" value="1"/>
</dbReference>
<feature type="transmembrane region" description="Helical" evidence="8">
    <location>
        <begin position="78"/>
        <end position="98"/>
    </location>
</feature>
<comment type="caution">
    <text evidence="10">The sequence shown here is derived from an EMBL/GenBank/DDBJ whole genome shotgun (WGS) entry which is preliminary data.</text>
</comment>
<keyword evidence="3 8" id="KW-0813">Transport</keyword>
<evidence type="ECO:0000256" key="8">
    <source>
        <dbReference type="RuleBase" id="RU363032"/>
    </source>
</evidence>
<dbReference type="InterPro" id="IPR000515">
    <property type="entry name" value="MetI-like"/>
</dbReference>
<dbReference type="InterPro" id="IPR035906">
    <property type="entry name" value="MetI-like_sf"/>
</dbReference>
<dbReference type="CDD" id="cd06261">
    <property type="entry name" value="TM_PBP2"/>
    <property type="match status" value="1"/>
</dbReference>
<feature type="transmembrane region" description="Helical" evidence="8">
    <location>
        <begin position="16"/>
        <end position="39"/>
    </location>
</feature>
<evidence type="ECO:0000259" key="9">
    <source>
        <dbReference type="PROSITE" id="PS50928"/>
    </source>
</evidence>
<dbReference type="RefSeq" id="WP_232876597.1">
    <property type="nucleotide sequence ID" value="NZ_JAJSOJ010000013.1"/>
</dbReference>
<keyword evidence="4" id="KW-1003">Cell membrane</keyword>
<organism evidence="10 11">
    <name type="scientific">Acetobacter sicerae</name>
    <dbReference type="NCBI Taxonomy" id="85325"/>
    <lineage>
        <taxon>Bacteria</taxon>
        <taxon>Pseudomonadati</taxon>
        <taxon>Pseudomonadota</taxon>
        <taxon>Alphaproteobacteria</taxon>
        <taxon>Acetobacterales</taxon>
        <taxon>Acetobacteraceae</taxon>
        <taxon>Acetobacter</taxon>
    </lineage>
</organism>
<gene>
    <name evidence="10" type="ORF">LWC05_03865</name>
</gene>